<keyword evidence="2 6" id="KW-0963">Cytoplasm</keyword>
<evidence type="ECO:0000256" key="6">
    <source>
        <dbReference type="HAMAP-Rule" id="MF_00740"/>
    </source>
</evidence>
<feature type="binding site" evidence="6">
    <location>
        <position position="289"/>
    </location>
    <ligand>
        <name>Mn(2+)</name>
        <dbReference type="ChEBI" id="CHEBI:29035"/>
        <label>2</label>
    </ligand>
</feature>
<dbReference type="STRING" id="1121307.CLCY_2c01240"/>
<keyword evidence="5 6" id="KW-0413">Isomerase</keyword>
<dbReference type="EMBL" id="LFVU01000027">
    <property type="protein sequence ID" value="KMT21364.1"/>
    <property type="molecule type" value="Genomic_DNA"/>
</dbReference>
<evidence type="ECO:0000256" key="2">
    <source>
        <dbReference type="ARBA" id="ARBA00022490"/>
    </source>
</evidence>
<feature type="binding site" evidence="6">
    <location>
        <position position="326"/>
    </location>
    <ligand>
        <name>Mn(2+)</name>
        <dbReference type="ChEBI" id="CHEBI:29035"/>
        <label>1</label>
    </ligand>
</feature>
<keyword evidence="3 6" id="KW-0479">Metal-binding</keyword>
<evidence type="ECO:0000256" key="5">
    <source>
        <dbReference type="ARBA" id="ARBA00023235"/>
    </source>
</evidence>
<evidence type="ECO:0000259" key="8">
    <source>
        <dbReference type="Pfam" id="PF01676"/>
    </source>
</evidence>
<dbReference type="InterPro" id="IPR010045">
    <property type="entry name" value="DeoB"/>
</dbReference>
<dbReference type="EC" id="5.4.2.7" evidence="6 7"/>
<feature type="binding site" evidence="6">
    <location>
        <position position="337"/>
    </location>
    <ligand>
        <name>Mn(2+)</name>
        <dbReference type="ChEBI" id="CHEBI:29035"/>
        <label>2</label>
    </ligand>
</feature>
<comment type="caution">
    <text evidence="9">The sequence shown here is derived from an EMBL/GenBank/DDBJ whole genome shotgun (WGS) entry which is preliminary data.</text>
</comment>
<comment type="subcellular location">
    <subcellularLocation>
        <location evidence="6">Cytoplasm</location>
    </subcellularLocation>
</comment>
<dbReference type="InterPro" id="IPR006124">
    <property type="entry name" value="Metalloenzyme"/>
</dbReference>
<dbReference type="AlphaFoldDB" id="A0A0J8DAL8"/>
<dbReference type="SUPFAM" id="SSF143856">
    <property type="entry name" value="DeoB insert domain-like"/>
    <property type="match status" value="1"/>
</dbReference>
<evidence type="ECO:0000256" key="1">
    <source>
        <dbReference type="ARBA" id="ARBA00010373"/>
    </source>
</evidence>
<dbReference type="FunFam" id="3.30.70.1250:FF:000001">
    <property type="entry name" value="Phosphopentomutase"/>
    <property type="match status" value="1"/>
</dbReference>
<feature type="binding site" evidence="6">
    <location>
        <position position="12"/>
    </location>
    <ligand>
        <name>Mn(2+)</name>
        <dbReference type="ChEBI" id="CHEBI:29035"/>
        <label>1</label>
    </ligand>
</feature>
<evidence type="ECO:0000313" key="9">
    <source>
        <dbReference type="EMBL" id="KMT21364.1"/>
    </source>
</evidence>
<keyword evidence="10" id="KW-1185">Reference proteome</keyword>
<comment type="catalytic activity">
    <reaction evidence="6">
        <text>alpha-D-ribose 1-phosphate = D-ribose 5-phosphate</text>
        <dbReference type="Rhea" id="RHEA:18793"/>
        <dbReference type="ChEBI" id="CHEBI:57720"/>
        <dbReference type="ChEBI" id="CHEBI:78346"/>
        <dbReference type="EC" id="5.4.2.7"/>
    </reaction>
</comment>
<dbReference type="Gene3D" id="3.40.720.10">
    <property type="entry name" value="Alkaline Phosphatase, subunit A"/>
    <property type="match status" value="1"/>
</dbReference>
<feature type="binding site" evidence="6">
    <location>
        <position position="325"/>
    </location>
    <ligand>
        <name>Mn(2+)</name>
        <dbReference type="ChEBI" id="CHEBI:29035"/>
        <label>1</label>
    </ligand>
</feature>
<organism evidence="9 10">
    <name type="scientific">Clostridium cylindrosporum DSM 605</name>
    <dbReference type="NCBI Taxonomy" id="1121307"/>
    <lineage>
        <taxon>Bacteria</taxon>
        <taxon>Bacillati</taxon>
        <taxon>Bacillota</taxon>
        <taxon>Clostridia</taxon>
        <taxon>Eubacteriales</taxon>
        <taxon>Clostridiaceae</taxon>
        <taxon>Clostridium</taxon>
    </lineage>
</organism>
<dbReference type="InterPro" id="IPR024052">
    <property type="entry name" value="Phosphopentomutase_DeoB_cap_sf"/>
</dbReference>
<reference evidence="9 10" key="1">
    <citation type="submission" date="2015-06" db="EMBL/GenBank/DDBJ databases">
        <title>Draft genome sequence of the purine-degrading Clostridium cylindrosporum HC-1 (DSM 605).</title>
        <authorList>
            <person name="Poehlein A."/>
            <person name="Schiel-Bengelsdorf B."/>
            <person name="Bengelsdorf F."/>
            <person name="Daniel R."/>
            <person name="Duerre P."/>
        </authorList>
    </citation>
    <scope>NUCLEOTIDE SEQUENCE [LARGE SCALE GENOMIC DNA]</scope>
    <source>
        <strain evidence="9 10">DSM 605</strain>
    </source>
</reference>
<keyword evidence="4 6" id="KW-0464">Manganese</keyword>
<dbReference type="GO" id="GO:0043094">
    <property type="term" value="P:metabolic compound salvage"/>
    <property type="evidence" value="ECO:0007669"/>
    <property type="project" value="UniProtKB-UniRule"/>
</dbReference>
<dbReference type="GO" id="GO:0006015">
    <property type="term" value="P:5-phosphoribose 1-diphosphate biosynthetic process"/>
    <property type="evidence" value="ECO:0007669"/>
    <property type="project" value="UniProtKB-UniPathway"/>
</dbReference>
<dbReference type="Proteomes" id="UP000036756">
    <property type="component" value="Unassembled WGS sequence"/>
</dbReference>
<comment type="pathway">
    <text evidence="6">Carbohydrate degradation; 2-deoxy-D-ribose 1-phosphate degradation; D-glyceraldehyde 3-phosphate and acetaldehyde from 2-deoxy-alpha-D-ribose 1-phosphate: step 1/2.</text>
</comment>
<dbReference type="GO" id="GO:0008973">
    <property type="term" value="F:phosphopentomutase activity"/>
    <property type="evidence" value="ECO:0007669"/>
    <property type="project" value="UniProtKB-UniRule"/>
</dbReference>
<feature type="binding site" evidence="6">
    <location>
        <position position="284"/>
    </location>
    <ligand>
        <name>Mn(2+)</name>
        <dbReference type="ChEBI" id="CHEBI:29035"/>
        <label>2</label>
    </ligand>
</feature>
<dbReference type="NCBIfam" id="NF003766">
    <property type="entry name" value="PRK05362.1"/>
    <property type="match status" value="1"/>
</dbReference>
<name>A0A0J8DAL8_CLOCY</name>
<dbReference type="CDD" id="cd16009">
    <property type="entry name" value="PPM"/>
    <property type="match status" value="1"/>
</dbReference>
<dbReference type="UniPathway" id="UPA00087">
    <property type="reaction ID" value="UER00173"/>
</dbReference>
<comment type="function">
    <text evidence="6">Isomerase that catalyzes the conversion of deoxy-ribose 1-phosphate (dRib-1-P) and ribose 1-phosphate (Rib-1-P) to deoxy-ribose 5-phosphate (dRib-5-P) and ribose 5-phosphate (Rib-5-P), respectively.</text>
</comment>
<evidence type="ECO:0000256" key="7">
    <source>
        <dbReference type="NCBIfam" id="TIGR01696"/>
    </source>
</evidence>
<comment type="similarity">
    <text evidence="1 6">Belongs to the phosphopentomutase family.</text>
</comment>
<dbReference type="PANTHER" id="PTHR21110">
    <property type="entry name" value="PHOSPHOPENTOMUTASE"/>
    <property type="match status" value="1"/>
</dbReference>
<dbReference type="SUPFAM" id="SSF53649">
    <property type="entry name" value="Alkaline phosphatase-like"/>
    <property type="match status" value="1"/>
</dbReference>
<dbReference type="HAMAP" id="MF_00740">
    <property type="entry name" value="Phosphopentomut"/>
    <property type="match status" value="1"/>
</dbReference>
<dbReference type="PANTHER" id="PTHR21110:SF0">
    <property type="entry name" value="PHOSPHOPENTOMUTASE"/>
    <property type="match status" value="1"/>
</dbReference>
<dbReference type="PIRSF" id="PIRSF001491">
    <property type="entry name" value="Ppentomutase"/>
    <property type="match status" value="1"/>
</dbReference>
<evidence type="ECO:0000256" key="3">
    <source>
        <dbReference type="ARBA" id="ARBA00022723"/>
    </source>
</evidence>
<dbReference type="RefSeq" id="WP_048570808.1">
    <property type="nucleotide sequence ID" value="NZ_LFVU01000027.1"/>
</dbReference>
<dbReference type="GO" id="GO:0009117">
    <property type="term" value="P:nucleotide metabolic process"/>
    <property type="evidence" value="ECO:0007669"/>
    <property type="project" value="UniProtKB-UniRule"/>
</dbReference>
<accession>A0A0J8DAL8</accession>
<dbReference type="PATRIC" id="fig|1121307.3.peg.981"/>
<comment type="cofactor">
    <cofactor evidence="6">
        <name>Mn(2+)</name>
        <dbReference type="ChEBI" id="CHEBI:29035"/>
    </cofactor>
    <text evidence="6">Binds 2 manganese ions.</text>
</comment>
<dbReference type="GO" id="GO:0000287">
    <property type="term" value="F:magnesium ion binding"/>
    <property type="evidence" value="ECO:0007669"/>
    <property type="project" value="UniProtKB-UniRule"/>
</dbReference>
<feature type="domain" description="Metalloenzyme" evidence="8">
    <location>
        <begin position="5"/>
        <end position="377"/>
    </location>
</feature>
<dbReference type="GO" id="GO:0006018">
    <property type="term" value="P:2-deoxyribose 1-phosphate catabolic process"/>
    <property type="evidence" value="ECO:0007669"/>
    <property type="project" value="UniProtKB-UniRule"/>
</dbReference>
<dbReference type="GO" id="GO:0030145">
    <property type="term" value="F:manganese ion binding"/>
    <property type="evidence" value="ECO:0007669"/>
    <property type="project" value="UniProtKB-UniRule"/>
</dbReference>
<proteinExistence type="inferred from homology"/>
<protein>
    <recommendedName>
        <fullName evidence="6 7">Phosphopentomutase</fullName>
        <ecNumber evidence="6 7">5.4.2.7</ecNumber>
    </recommendedName>
    <alternativeName>
        <fullName evidence="6">Phosphodeoxyribomutase</fullName>
    </alternativeName>
</protein>
<evidence type="ECO:0000256" key="4">
    <source>
        <dbReference type="ARBA" id="ARBA00023211"/>
    </source>
</evidence>
<evidence type="ECO:0000313" key="10">
    <source>
        <dbReference type="Proteomes" id="UP000036756"/>
    </source>
</evidence>
<dbReference type="Gene3D" id="3.30.70.1250">
    <property type="entry name" value="Phosphopentomutase"/>
    <property type="match status" value="1"/>
</dbReference>
<gene>
    <name evidence="6 9" type="primary">deoB</name>
    <name evidence="9" type="ORF">CLCY_2c01240</name>
</gene>
<dbReference type="InterPro" id="IPR017850">
    <property type="entry name" value="Alkaline_phosphatase_core_sf"/>
</dbReference>
<dbReference type="NCBIfam" id="TIGR01696">
    <property type="entry name" value="deoB"/>
    <property type="match status" value="1"/>
</dbReference>
<dbReference type="GO" id="GO:0005829">
    <property type="term" value="C:cytosol"/>
    <property type="evidence" value="ECO:0007669"/>
    <property type="project" value="TreeGrafter"/>
</dbReference>
<comment type="catalytic activity">
    <reaction evidence="6">
        <text>2-deoxy-alpha-D-ribose 1-phosphate = 2-deoxy-D-ribose 5-phosphate</text>
        <dbReference type="Rhea" id="RHEA:27658"/>
        <dbReference type="ChEBI" id="CHEBI:57259"/>
        <dbReference type="ChEBI" id="CHEBI:62877"/>
        <dbReference type="EC" id="5.4.2.7"/>
    </reaction>
</comment>
<dbReference type="Pfam" id="PF01676">
    <property type="entry name" value="Metalloenzyme"/>
    <property type="match status" value="1"/>
</dbReference>
<sequence length="394" mass="43500">MVMNRVILIVLDSVGIGEMPDAHIYGDDGSNTIGNISKSQGGISLNKLASLGFSNIDGIEGLSKVENPLGSYGRLMEKSKGKDTTTGHFEIAGIIVEKEFPTYPNGFPREVIEEFEEKTGLKVIGNRVASGTEIVEELGEEHVKTGNPICYTSADSVFQIAAHEDIIPIDRLYEICVIARKILVGEHGVGRVIARPFIGTKGNFKRTSNRRDFSLKPPKKTMLDYIKNSNMDVQAVGKIEDIYAGEGITDAVHISDNMDGVNKTLEYIKSDSKGLIFTNLVDFDMHYGHRNNPIGYKKALEEFDNRLQEIIDAMKKEDVLIITADHGCDPTTPSTDHSREYTPLVIYGENIKQGVNLGTRDSFSDIGKTVLDILNIENDIDGISFKKEILKESI</sequence>